<dbReference type="InterPro" id="IPR058593">
    <property type="entry name" value="ARB_07466-like_C"/>
</dbReference>
<evidence type="ECO:0000259" key="3">
    <source>
        <dbReference type="Pfam" id="PF26571"/>
    </source>
</evidence>
<dbReference type="SUPFAM" id="SSF47090">
    <property type="entry name" value="PGBD-like"/>
    <property type="match status" value="2"/>
</dbReference>
<protein>
    <submittedName>
        <fullName evidence="4">Uncharacterized protein</fullName>
    </submittedName>
</protein>
<organism evidence="4 5">
    <name type="scientific">Aeromicrobium erythreum</name>
    <dbReference type="NCBI Taxonomy" id="2041"/>
    <lineage>
        <taxon>Bacteria</taxon>
        <taxon>Bacillati</taxon>
        <taxon>Actinomycetota</taxon>
        <taxon>Actinomycetes</taxon>
        <taxon>Propionibacteriales</taxon>
        <taxon>Nocardioidaceae</taxon>
        <taxon>Aeromicrobium</taxon>
    </lineage>
</organism>
<dbReference type="Proteomes" id="UP000067689">
    <property type="component" value="Chromosome"/>
</dbReference>
<feature type="domain" description="Peptidoglycan binding-like" evidence="2">
    <location>
        <begin position="265"/>
        <end position="301"/>
    </location>
</feature>
<evidence type="ECO:0000313" key="4">
    <source>
        <dbReference type="EMBL" id="ALX05888.1"/>
    </source>
</evidence>
<feature type="chain" id="PRO_5038488025" evidence="1">
    <location>
        <begin position="32"/>
        <end position="393"/>
    </location>
</feature>
<reference evidence="4 5" key="1">
    <citation type="journal article" date="1991" name="Int. J. Syst. Bacteriol.">
        <title>Description of the erythromycin-producing bacterium Arthrobacter sp. strain NRRL B-3381 as Aeromicrobium erythreum gen. nov., sp. nov.</title>
        <authorList>
            <person name="Miller E.S."/>
            <person name="Woese C.R."/>
            <person name="Brenner S."/>
        </authorList>
    </citation>
    <scope>NUCLEOTIDE SEQUENCE [LARGE SCALE GENOMIC DNA]</scope>
    <source>
        <strain evidence="4 5">AR18</strain>
    </source>
</reference>
<dbReference type="KEGG" id="aer:AERYTH_14860"/>
<proteinExistence type="predicted"/>
<name>A0A0U4B011_9ACTN</name>
<evidence type="ECO:0000256" key="1">
    <source>
        <dbReference type="SAM" id="SignalP"/>
    </source>
</evidence>
<dbReference type="Pfam" id="PF01471">
    <property type="entry name" value="PG_binding_1"/>
    <property type="match status" value="2"/>
</dbReference>
<evidence type="ECO:0000313" key="5">
    <source>
        <dbReference type="Proteomes" id="UP000067689"/>
    </source>
</evidence>
<dbReference type="InterPro" id="IPR036365">
    <property type="entry name" value="PGBD-like_sf"/>
</dbReference>
<sequence length="393" mass="41494">MGKPDGSREIIMRRLGLACVAALLCATTLTAISGTTSTAASSTPVAFPSKPKGLKAPVTLPKDVDPASAYVPQVACQPGTPRGVALTRDLVMRTYGVGGAGNTARSCTEGVSEHADGRAWDWMVDVTKPSERAAAADFLAWLTKDGGTNARRLGVMYVIYNEKIWAIYRAKEGWRPSSGHRDHVHVSFSWNGARGTTSFWTGKVHPVDYGPCARYSGQPGVVNGQARTTPCPALTALVRKTSRSTEELGSRASTVRSAQTALGVKVTGTLDTTTRSALARYQKAHDLPPTATLDQPTWSSLVPASTTWDAAGSMTSGEAARYGAKNYPTTLGPWATGKSVLVLQVALAVPRADRNGYLGPRTVAAVKARQQALGRPVTGRWSKADWAALAAAS</sequence>
<evidence type="ECO:0000259" key="2">
    <source>
        <dbReference type="Pfam" id="PF01471"/>
    </source>
</evidence>
<dbReference type="STRING" id="2041.AERYTH_14860"/>
<dbReference type="InterPro" id="IPR036366">
    <property type="entry name" value="PGBDSf"/>
</dbReference>
<dbReference type="Pfam" id="PF26571">
    <property type="entry name" value="VldE"/>
    <property type="match status" value="1"/>
</dbReference>
<dbReference type="EMBL" id="CP011502">
    <property type="protein sequence ID" value="ALX05888.1"/>
    <property type="molecule type" value="Genomic_DNA"/>
</dbReference>
<keyword evidence="1" id="KW-0732">Signal</keyword>
<accession>A0A0U4B011</accession>
<feature type="domain" description="ARB-07466-like C-terminal" evidence="3">
    <location>
        <begin position="83"/>
        <end position="181"/>
    </location>
</feature>
<dbReference type="PATRIC" id="fig|2041.4.peg.3105"/>
<feature type="signal peptide" evidence="1">
    <location>
        <begin position="1"/>
        <end position="31"/>
    </location>
</feature>
<dbReference type="InterPro" id="IPR002477">
    <property type="entry name" value="Peptidoglycan-bd-like"/>
</dbReference>
<dbReference type="Gene3D" id="1.10.101.10">
    <property type="entry name" value="PGBD-like superfamily/PGBD"/>
    <property type="match status" value="2"/>
</dbReference>
<keyword evidence="5" id="KW-1185">Reference proteome</keyword>
<gene>
    <name evidence="4" type="ORF">AERYTH_14860</name>
</gene>
<dbReference type="AlphaFoldDB" id="A0A0U4B011"/>
<feature type="domain" description="Peptidoglycan binding-like" evidence="2">
    <location>
        <begin position="354"/>
        <end position="389"/>
    </location>
</feature>